<sequence>MGGSIISVPNSSSGLQRSHHQHSKYQTPPAALYEPTENTRASTASVSSEKYASEIKGHHLGDFFPPDELEKFSSTYNDAAARKAAKEAAERAKIQADNVGHTSFCLKWVGRKVRGLGA</sequence>
<gene>
    <name evidence="6" type="ORF">OLEA9_A084385</name>
</gene>
<keyword evidence="2" id="KW-0507">mRNA processing</keyword>
<dbReference type="OrthoDB" id="4822at2759"/>
<feature type="compositionally biased region" description="Polar residues" evidence="5">
    <location>
        <begin position="7"/>
        <end position="16"/>
    </location>
</feature>
<evidence type="ECO:0000256" key="3">
    <source>
        <dbReference type="ARBA" id="ARBA00023187"/>
    </source>
</evidence>
<evidence type="ECO:0000256" key="1">
    <source>
        <dbReference type="ARBA" id="ARBA00004123"/>
    </source>
</evidence>
<evidence type="ECO:0000313" key="6">
    <source>
        <dbReference type="EMBL" id="CAA2973800.1"/>
    </source>
</evidence>
<comment type="subcellular location">
    <subcellularLocation>
        <location evidence="1">Nucleus</location>
    </subcellularLocation>
</comment>
<keyword evidence="4" id="KW-0539">Nucleus</keyword>
<protein>
    <submittedName>
        <fullName evidence="6">Uncharacterized protein</fullName>
    </submittedName>
</protein>
<evidence type="ECO:0000256" key="4">
    <source>
        <dbReference type="ARBA" id="ARBA00023242"/>
    </source>
</evidence>
<dbReference type="GO" id="GO:0003723">
    <property type="term" value="F:RNA binding"/>
    <property type="evidence" value="ECO:0007669"/>
    <property type="project" value="TreeGrafter"/>
</dbReference>
<dbReference type="GO" id="GO:0005654">
    <property type="term" value="C:nucleoplasm"/>
    <property type="evidence" value="ECO:0007669"/>
    <property type="project" value="TreeGrafter"/>
</dbReference>
<dbReference type="AlphaFoldDB" id="A0A8S0R4G3"/>
<evidence type="ECO:0000256" key="5">
    <source>
        <dbReference type="SAM" id="MobiDB-lite"/>
    </source>
</evidence>
<dbReference type="Proteomes" id="UP000594638">
    <property type="component" value="Unassembled WGS sequence"/>
</dbReference>
<name>A0A8S0R4G3_OLEEU</name>
<evidence type="ECO:0000313" key="7">
    <source>
        <dbReference type="Proteomes" id="UP000594638"/>
    </source>
</evidence>
<organism evidence="6 7">
    <name type="scientific">Olea europaea subsp. europaea</name>
    <dbReference type="NCBI Taxonomy" id="158383"/>
    <lineage>
        <taxon>Eukaryota</taxon>
        <taxon>Viridiplantae</taxon>
        <taxon>Streptophyta</taxon>
        <taxon>Embryophyta</taxon>
        <taxon>Tracheophyta</taxon>
        <taxon>Spermatophyta</taxon>
        <taxon>Magnoliopsida</taxon>
        <taxon>eudicotyledons</taxon>
        <taxon>Gunneridae</taxon>
        <taxon>Pentapetalae</taxon>
        <taxon>asterids</taxon>
        <taxon>lamiids</taxon>
        <taxon>Lamiales</taxon>
        <taxon>Oleaceae</taxon>
        <taxon>Oleeae</taxon>
        <taxon>Olea</taxon>
    </lineage>
</organism>
<feature type="compositionally biased region" description="Polar residues" evidence="5">
    <location>
        <begin position="36"/>
        <end position="47"/>
    </location>
</feature>
<dbReference type="InterPro" id="IPR040169">
    <property type="entry name" value="SUGP1/2"/>
</dbReference>
<proteinExistence type="predicted"/>
<reference evidence="6 7" key="1">
    <citation type="submission" date="2019-12" db="EMBL/GenBank/DDBJ databases">
        <authorList>
            <person name="Alioto T."/>
            <person name="Alioto T."/>
            <person name="Gomez Garrido J."/>
        </authorList>
    </citation>
    <scope>NUCLEOTIDE SEQUENCE [LARGE SCALE GENOMIC DNA]</scope>
</reference>
<dbReference type="PANTHER" id="PTHR23340:SF0">
    <property type="entry name" value="SURP AND G-PATCH DOMAIN-CONTAINING PROTEIN 1 ISOFORM X1"/>
    <property type="match status" value="1"/>
</dbReference>
<dbReference type="GO" id="GO:0006397">
    <property type="term" value="P:mRNA processing"/>
    <property type="evidence" value="ECO:0007669"/>
    <property type="project" value="UniProtKB-KW"/>
</dbReference>
<dbReference type="Gramene" id="OE9A084385T1">
    <property type="protein sequence ID" value="OE9A084385C1"/>
    <property type="gene ID" value="OE9A084385"/>
</dbReference>
<accession>A0A8S0R4G3</accession>
<dbReference type="EMBL" id="CACTIH010002126">
    <property type="protein sequence ID" value="CAA2973800.1"/>
    <property type="molecule type" value="Genomic_DNA"/>
</dbReference>
<dbReference type="PANTHER" id="PTHR23340">
    <property type="entry name" value="ARGININE/SERINE RICH SPLICING FACTOR SF4/14"/>
    <property type="match status" value="1"/>
</dbReference>
<keyword evidence="3" id="KW-0508">mRNA splicing</keyword>
<evidence type="ECO:0000256" key="2">
    <source>
        <dbReference type="ARBA" id="ARBA00022664"/>
    </source>
</evidence>
<keyword evidence="7" id="KW-1185">Reference proteome</keyword>
<dbReference type="GO" id="GO:0008380">
    <property type="term" value="P:RNA splicing"/>
    <property type="evidence" value="ECO:0007669"/>
    <property type="project" value="UniProtKB-KW"/>
</dbReference>
<feature type="region of interest" description="Disordered" evidence="5">
    <location>
        <begin position="1"/>
        <end position="47"/>
    </location>
</feature>
<comment type="caution">
    <text evidence="6">The sequence shown here is derived from an EMBL/GenBank/DDBJ whole genome shotgun (WGS) entry which is preliminary data.</text>
</comment>